<feature type="domain" description="Major facilitator superfamily (MFS) profile" evidence="5">
    <location>
        <begin position="1"/>
        <end position="376"/>
    </location>
</feature>
<feature type="transmembrane region" description="Helical" evidence="4">
    <location>
        <begin position="148"/>
        <end position="166"/>
    </location>
</feature>
<dbReference type="InterPro" id="IPR020846">
    <property type="entry name" value="MFS_dom"/>
</dbReference>
<dbReference type="SUPFAM" id="SSF103473">
    <property type="entry name" value="MFS general substrate transporter"/>
    <property type="match status" value="1"/>
</dbReference>
<evidence type="ECO:0000313" key="6">
    <source>
        <dbReference type="EMBL" id="MCV9930080.1"/>
    </source>
</evidence>
<feature type="transmembrane region" description="Helical" evidence="4">
    <location>
        <begin position="230"/>
        <end position="252"/>
    </location>
</feature>
<dbReference type="PROSITE" id="PS50850">
    <property type="entry name" value="MFS"/>
    <property type="match status" value="1"/>
</dbReference>
<evidence type="ECO:0000256" key="2">
    <source>
        <dbReference type="ARBA" id="ARBA00022989"/>
    </source>
</evidence>
<comment type="caution">
    <text evidence="6">The sequence shown here is derived from an EMBL/GenBank/DDBJ whole genome shotgun (WGS) entry which is preliminary data.</text>
</comment>
<dbReference type="PANTHER" id="PTHR42910">
    <property type="entry name" value="TRANSPORTER SCO4007-RELATED"/>
    <property type="match status" value="1"/>
</dbReference>
<feature type="transmembrane region" description="Helical" evidence="4">
    <location>
        <begin position="264"/>
        <end position="281"/>
    </location>
</feature>
<feature type="transmembrane region" description="Helical" evidence="4">
    <location>
        <begin position="203"/>
        <end position="224"/>
    </location>
</feature>
<dbReference type="PANTHER" id="PTHR42910:SF1">
    <property type="entry name" value="MAJOR FACILITATOR SUPERFAMILY (MFS) PROFILE DOMAIN-CONTAINING PROTEIN"/>
    <property type="match status" value="1"/>
</dbReference>
<keyword evidence="2 4" id="KW-1133">Transmembrane helix</keyword>
<evidence type="ECO:0000313" key="7">
    <source>
        <dbReference type="Proteomes" id="UP001151079"/>
    </source>
</evidence>
<keyword evidence="7" id="KW-1185">Reference proteome</keyword>
<evidence type="ECO:0000256" key="3">
    <source>
        <dbReference type="ARBA" id="ARBA00023136"/>
    </source>
</evidence>
<organism evidence="6 7">
    <name type="scientific">Flavobacterium shii</name>
    <dbReference type="NCBI Taxonomy" id="2987687"/>
    <lineage>
        <taxon>Bacteria</taxon>
        <taxon>Pseudomonadati</taxon>
        <taxon>Bacteroidota</taxon>
        <taxon>Flavobacteriia</taxon>
        <taxon>Flavobacteriales</taxon>
        <taxon>Flavobacteriaceae</taxon>
        <taxon>Flavobacterium</taxon>
    </lineage>
</organism>
<dbReference type="Proteomes" id="UP001151079">
    <property type="component" value="Unassembled WGS sequence"/>
</dbReference>
<dbReference type="CDD" id="cd17324">
    <property type="entry name" value="MFS_NepI_like"/>
    <property type="match status" value="1"/>
</dbReference>
<evidence type="ECO:0000256" key="1">
    <source>
        <dbReference type="ARBA" id="ARBA00022692"/>
    </source>
</evidence>
<feature type="transmembrane region" description="Helical" evidence="4">
    <location>
        <begin position="287"/>
        <end position="305"/>
    </location>
</feature>
<name>A0A9X2ZG55_9FLAO</name>
<keyword evidence="1 4" id="KW-0812">Transmembrane</keyword>
<dbReference type="AlphaFoldDB" id="A0A9X2ZG55"/>
<gene>
    <name evidence="6" type="ORF">OIU83_20635</name>
</gene>
<dbReference type="GO" id="GO:0022857">
    <property type="term" value="F:transmembrane transporter activity"/>
    <property type="evidence" value="ECO:0007669"/>
    <property type="project" value="InterPro"/>
</dbReference>
<dbReference type="InterPro" id="IPR036259">
    <property type="entry name" value="MFS_trans_sf"/>
</dbReference>
<dbReference type="RefSeq" id="WP_264208161.1">
    <property type="nucleotide sequence ID" value="NZ_JAOZEW010000027.1"/>
</dbReference>
<evidence type="ECO:0000256" key="4">
    <source>
        <dbReference type="SAM" id="Phobius"/>
    </source>
</evidence>
<keyword evidence="3 4" id="KW-0472">Membrane</keyword>
<feature type="transmembrane region" description="Helical" evidence="4">
    <location>
        <begin position="120"/>
        <end position="142"/>
    </location>
</feature>
<protein>
    <submittedName>
        <fullName evidence="6">MFS transporter</fullName>
    </submittedName>
</protein>
<feature type="transmembrane region" description="Helical" evidence="4">
    <location>
        <begin position="349"/>
        <end position="370"/>
    </location>
</feature>
<dbReference type="InterPro" id="IPR011701">
    <property type="entry name" value="MFS"/>
</dbReference>
<feature type="transmembrane region" description="Helical" evidence="4">
    <location>
        <begin position="64"/>
        <end position="83"/>
    </location>
</feature>
<feature type="transmembrane region" description="Helical" evidence="4">
    <location>
        <begin position="89"/>
        <end position="108"/>
    </location>
</feature>
<sequence>MAVCTGLIVANLYYCQPLIVLIANEFKIQEADAGTITYLTQAGYAIGLFFMVPLGDKIERKKQILITTLATVIALVIAATAQSFLVLEIASLLIGITSIVPQLILPLAASLSEPSQRGKVVGTIMSGLLIGILLSRTLSGIIGDLWGWRSMFWIAAGICLLMFFVMQKQFPYNKPVFHGSYGQLLQSLFTLIKTQPLLREATLINAFCFAQFGAFWTTMVLLLSDTPFHFSSSTIGLFGIVGASGALAAPLVGKLGDKGNSRIAVGYGCLLMLISFIIFYFSGSSIIGIIIGIVCIDVGIQGVHISNQTRVYSLLPEARNRLNTVFMSFSFLGTAAGSAYGLFLWKIGGWHAVAIGCAVLALLALTVYGLTYKSKK</sequence>
<accession>A0A9X2ZG55</accession>
<dbReference type="Pfam" id="PF07690">
    <property type="entry name" value="MFS_1"/>
    <property type="match status" value="1"/>
</dbReference>
<evidence type="ECO:0000259" key="5">
    <source>
        <dbReference type="PROSITE" id="PS50850"/>
    </source>
</evidence>
<reference evidence="6" key="1">
    <citation type="submission" date="2022-10" db="EMBL/GenBank/DDBJ databases">
        <title>Two novel species of Flavobacterium.</title>
        <authorList>
            <person name="Liu Q."/>
            <person name="Xin Y.-H."/>
        </authorList>
    </citation>
    <scope>NUCLEOTIDE SEQUENCE</scope>
    <source>
        <strain evidence="6">LS1R49</strain>
    </source>
</reference>
<feature type="transmembrane region" description="Helical" evidence="4">
    <location>
        <begin position="325"/>
        <end position="343"/>
    </location>
</feature>
<feature type="transmembrane region" description="Helical" evidence="4">
    <location>
        <begin position="35"/>
        <end position="52"/>
    </location>
</feature>
<proteinExistence type="predicted"/>
<dbReference type="Gene3D" id="1.20.1250.20">
    <property type="entry name" value="MFS general substrate transporter like domains"/>
    <property type="match status" value="1"/>
</dbReference>
<dbReference type="EMBL" id="JAOZEW010000027">
    <property type="protein sequence ID" value="MCV9930080.1"/>
    <property type="molecule type" value="Genomic_DNA"/>
</dbReference>